<sequence>MLVATALAVAAFSAVANAASDGRAYFCINDKTNQIARSNNFCNAVKGQTFSADPGFCCISKADRAKIDALGKGCSDNGLKLSWVTDPYPSCTLRYMVQ</sequence>
<feature type="chain" id="PRO_5020985189" description="Secreted protein" evidence="1">
    <location>
        <begin position="19"/>
        <end position="98"/>
    </location>
</feature>
<organism evidence="2 3">
    <name type="scientific">Colletotrichum spinosum</name>
    <dbReference type="NCBI Taxonomy" id="1347390"/>
    <lineage>
        <taxon>Eukaryota</taxon>
        <taxon>Fungi</taxon>
        <taxon>Dikarya</taxon>
        <taxon>Ascomycota</taxon>
        <taxon>Pezizomycotina</taxon>
        <taxon>Sordariomycetes</taxon>
        <taxon>Hypocreomycetidae</taxon>
        <taxon>Glomerellales</taxon>
        <taxon>Glomerellaceae</taxon>
        <taxon>Colletotrichum</taxon>
        <taxon>Colletotrichum orbiculare species complex</taxon>
    </lineage>
</organism>
<feature type="signal peptide" evidence="1">
    <location>
        <begin position="1"/>
        <end position="18"/>
    </location>
</feature>
<protein>
    <recommendedName>
        <fullName evidence="4">Secreted protein</fullName>
    </recommendedName>
</protein>
<name>A0A4R8QAT9_9PEZI</name>
<accession>A0A4R8QAT9</accession>
<reference evidence="2 3" key="1">
    <citation type="submission" date="2018-11" db="EMBL/GenBank/DDBJ databases">
        <title>Genome sequence and assembly of Colletotrichum spinosum.</title>
        <authorList>
            <person name="Gan P."/>
            <person name="Shirasu K."/>
        </authorList>
    </citation>
    <scope>NUCLEOTIDE SEQUENCE [LARGE SCALE GENOMIC DNA]</scope>
    <source>
        <strain evidence="2 3">CBS 515.97</strain>
    </source>
</reference>
<keyword evidence="1" id="KW-0732">Signal</keyword>
<dbReference type="EMBL" id="QAPG01000037">
    <property type="protein sequence ID" value="TDZ35807.1"/>
    <property type="molecule type" value="Genomic_DNA"/>
</dbReference>
<dbReference type="AlphaFoldDB" id="A0A4R8QAT9"/>
<comment type="caution">
    <text evidence="2">The sequence shown here is derived from an EMBL/GenBank/DDBJ whole genome shotgun (WGS) entry which is preliminary data.</text>
</comment>
<keyword evidence="3" id="KW-1185">Reference proteome</keyword>
<dbReference type="Proteomes" id="UP000295083">
    <property type="component" value="Unassembled WGS sequence"/>
</dbReference>
<evidence type="ECO:0000313" key="2">
    <source>
        <dbReference type="EMBL" id="TDZ35807.1"/>
    </source>
</evidence>
<evidence type="ECO:0008006" key="4">
    <source>
        <dbReference type="Google" id="ProtNLM"/>
    </source>
</evidence>
<proteinExistence type="predicted"/>
<evidence type="ECO:0000256" key="1">
    <source>
        <dbReference type="SAM" id="SignalP"/>
    </source>
</evidence>
<evidence type="ECO:0000313" key="3">
    <source>
        <dbReference type="Proteomes" id="UP000295083"/>
    </source>
</evidence>
<gene>
    <name evidence="2" type="ORF">C8035_v008467</name>
</gene>